<sequence length="553" mass="61338">MTVSQCTRLPHPSLQLGQPTPSHSHAITMDIPAQLTTSPSQIDATYDRIQARFASHATLSLDYRLYNLKQLAYLIQDNEPAIVEAIRQDLGKAPFVAAMEDLFIILNEIDLAVRRLSKWMKDEGRWWDATFAYKSMKPRVTKQPKGVALIISPWNYPWQCALAPLVGAIAAGCPAIIKPSDLAPASSALVAALLPRYLDPEAYAIVLGGIKESAHLLEKHWGHIMFTGSTRVGRIVATAAAKTLTPTTLELGGKSPVIVSSCANVKIAAIRMLSMKSPCSGQTCVAPDYILCARDRVDDLIREFRSAASTRWPPSPSSQSFLHNHMYGSLRGFPEYERLSSLLAEAENEGQMVIRGESDPITKRMGISVVLLPHASKVPRIKVVEEEIFGPIIPIIPVEDVDEAIRYVNSRPKPLALYVCATKQKVFKKIKEETISGSIILNDFVVHVPSRSLPFGGVGESGWGSYHGYDGFRTFTHFKSTLEVPLWMEPIMHTRYPPVTPFKQRIIRLLFSSGVAFRRPTSVENERFRRRSGRVFRAVILGAAVLLGVWYGV</sequence>
<dbReference type="FunFam" id="3.40.605.10:FF:000004">
    <property type="entry name" value="Aldehyde dehydrogenase"/>
    <property type="match status" value="1"/>
</dbReference>
<evidence type="ECO:0000259" key="9">
    <source>
        <dbReference type="Pfam" id="PF00171"/>
    </source>
</evidence>
<comment type="similarity">
    <text evidence="1 3 6">Belongs to the aldehyde dehydrogenase family.</text>
</comment>
<evidence type="ECO:0000256" key="3">
    <source>
        <dbReference type="PIRNR" id="PIRNR036492"/>
    </source>
</evidence>
<evidence type="ECO:0000313" key="10">
    <source>
        <dbReference type="EMBL" id="RSH87104.1"/>
    </source>
</evidence>
<keyword evidence="8" id="KW-1133">Transmembrane helix</keyword>
<evidence type="ECO:0000256" key="8">
    <source>
        <dbReference type="SAM" id="Phobius"/>
    </source>
</evidence>
<dbReference type="InterPro" id="IPR012394">
    <property type="entry name" value="Aldehyde_DH_NAD(P)"/>
</dbReference>
<reference evidence="10 11" key="1">
    <citation type="submission" date="2018-11" db="EMBL/GenBank/DDBJ databases">
        <title>Genome sequence of Saitozyma podzolica DSM 27192.</title>
        <authorList>
            <person name="Aliyu H."/>
            <person name="Gorte O."/>
            <person name="Ochsenreither K."/>
        </authorList>
    </citation>
    <scope>NUCLEOTIDE SEQUENCE [LARGE SCALE GENOMIC DNA]</scope>
    <source>
        <strain evidence="10 11">DSM 27192</strain>
    </source>
</reference>
<dbReference type="InterPro" id="IPR015590">
    <property type="entry name" value="Aldehyde_DH_dom"/>
</dbReference>
<proteinExistence type="inferred from homology"/>
<dbReference type="EMBL" id="RSCD01000018">
    <property type="protein sequence ID" value="RSH87104.1"/>
    <property type="molecule type" value="Genomic_DNA"/>
</dbReference>
<keyword evidence="2 3" id="KW-0560">Oxidoreductase</keyword>
<accession>A0A427Y7S6</accession>
<feature type="region of interest" description="Disordered" evidence="7">
    <location>
        <begin position="1"/>
        <end position="23"/>
    </location>
</feature>
<keyword evidence="11" id="KW-1185">Reference proteome</keyword>
<dbReference type="InterPro" id="IPR016163">
    <property type="entry name" value="Ald_DH_C"/>
</dbReference>
<organism evidence="10 11">
    <name type="scientific">Saitozyma podzolica</name>
    <dbReference type="NCBI Taxonomy" id="1890683"/>
    <lineage>
        <taxon>Eukaryota</taxon>
        <taxon>Fungi</taxon>
        <taxon>Dikarya</taxon>
        <taxon>Basidiomycota</taxon>
        <taxon>Agaricomycotina</taxon>
        <taxon>Tremellomycetes</taxon>
        <taxon>Tremellales</taxon>
        <taxon>Trimorphomycetaceae</taxon>
        <taxon>Saitozyma</taxon>
    </lineage>
</organism>
<dbReference type="PANTHER" id="PTHR43570:SF16">
    <property type="entry name" value="ALDEHYDE DEHYDROGENASE TYPE III, ISOFORM Q"/>
    <property type="match status" value="1"/>
</dbReference>
<dbReference type="InterPro" id="IPR029510">
    <property type="entry name" value="Ald_DH_CS_GLU"/>
</dbReference>
<evidence type="ECO:0000256" key="5">
    <source>
        <dbReference type="PROSITE-ProRule" id="PRU10007"/>
    </source>
</evidence>
<evidence type="ECO:0000256" key="6">
    <source>
        <dbReference type="RuleBase" id="RU003345"/>
    </source>
</evidence>
<dbReference type="GO" id="GO:0004029">
    <property type="term" value="F:aldehyde dehydrogenase (NAD+) activity"/>
    <property type="evidence" value="ECO:0007669"/>
    <property type="project" value="TreeGrafter"/>
</dbReference>
<keyword evidence="8" id="KW-0472">Membrane</keyword>
<dbReference type="InterPro" id="IPR016162">
    <property type="entry name" value="Ald_DH_N"/>
</dbReference>
<dbReference type="PROSITE" id="PS00687">
    <property type="entry name" value="ALDEHYDE_DEHYDR_GLU"/>
    <property type="match status" value="1"/>
</dbReference>
<dbReference type="GO" id="GO:0005737">
    <property type="term" value="C:cytoplasm"/>
    <property type="evidence" value="ECO:0007669"/>
    <property type="project" value="TreeGrafter"/>
</dbReference>
<dbReference type="SUPFAM" id="SSF53720">
    <property type="entry name" value="ALDH-like"/>
    <property type="match status" value="1"/>
</dbReference>
<dbReference type="Proteomes" id="UP000279259">
    <property type="component" value="Unassembled WGS sequence"/>
</dbReference>
<protein>
    <recommendedName>
        <fullName evidence="3">Aldehyde dehydrogenase</fullName>
    </recommendedName>
</protein>
<dbReference type="PIRSF" id="PIRSF036492">
    <property type="entry name" value="ALDH"/>
    <property type="match status" value="1"/>
</dbReference>
<evidence type="ECO:0000256" key="7">
    <source>
        <dbReference type="SAM" id="MobiDB-lite"/>
    </source>
</evidence>
<dbReference type="STRING" id="1890683.A0A427Y7S6"/>
<dbReference type="GO" id="GO:0006081">
    <property type="term" value="P:aldehyde metabolic process"/>
    <property type="evidence" value="ECO:0007669"/>
    <property type="project" value="InterPro"/>
</dbReference>
<gene>
    <name evidence="10" type="ORF">EHS25_003593</name>
</gene>
<feature type="transmembrane region" description="Helical" evidence="8">
    <location>
        <begin position="535"/>
        <end position="552"/>
    </location>
</feature>
<evidence type="ECO:0000256" key="4">
    <source>
        <dbReference type="PIRSR" id="PIRSR036492-1"/>
    </source>
</evidence>
<feature type="domain" description="Aldehyde dehydrogenase" evidence="9">
    <location>
        <begin position="38"/>
        <end position="480"/>
    </location>
</feature>
<dbReference type="PANTHER" id="PTHR43570">
    <property type="entry name" value="ALDEHYDE DEHYDROGENASE"/>
    <property type="match status" value="1"/>
</dbReference>
<dbReference type="Gene3D" id="3.40.309.10">
    <property type="entry name" value="Aldehyde Dehydrogenase, Chain A, domain 2"/>
    <property type="match status" value="1"/>
</dbReference>
<keyword evidence="8" id="KW-0812">Transmembrane</keyword>
<dbReference type="OrthoDB" id="440325at2759"/>
<evidence type="ECO:0000256" key="2">
    <source>
        <dbReference type="ARBA" id="ARBA00023002"/>
    </source>
</evidence>
<dbReference type="Pfam" id="PF00171">
    <property type="entry name" value="Aldedh"/>
    <property type="match status" value="1"/>
</dbReference>
<feature type="active site" evidence="4">
    <location>
        <position position="284"/>
    </location>
</feature>
<name>A0A427Y7S6_9TREE</name>
<dbReference type="InterPro" id="IPR016161">
    <property type="entry name" value="Ald_DH/histidinol_DH"/>
</dbReference>
<dbReference type="Gene3D" id="3.40.605.10">
    <property type="entry name" value="Aldehyde Dehydrogenase, Chain A, domain 1"/>
    <property type="match status" value="1"/>
</dbReference>
<dbReference type="AlphaFoldDB" id="A0A427Y7S6"/>
<evidence type="ECO:0000256" key="1">
    <source>
        <dbReference type="ARBA" id="ARBA00009986"/>
    </source>
</evidence>
<feature type="active site" evidence="4 5">
    <location>
        <position position="250"/>
    </location>
</feature>
<evidence type="ECO:0000313" key="11">
    <source>
        <dbReference type="Proteomes" id="UP000279259"/>
    </source>
</evidence>
<comment type="caution">
    <text evidence="10">The sequence shown here is derived from an EMBL/GenBank/DDBJ whole genome shotgun (WGS) entry which is preliminary data.</text>
</comment>